<evidence type="ECO:0000259" key="9">
    <source>
        <dbReference type="Pfam" id="PF02782"/>
    </source>
</evidence>
<dbReference type="NCBIfam" id="TIGR01234">
    <property type="entry name" value="L-ribulokinase"/>
    <property type="match status" value="1"/>
</dbReference>
<dbReference type="InterPro" id="IPR018483">
    <property type="entry name" value="Carb_kinase_FGGY_CS"/>
</dbReference>
<keyword evidence="5 8" id="KW-0054">Arabinose catabolism</keyword>
<keyword evidence="3 8" id="KW-0418">Kinase</keyword>
<evidence type="ECO:0000313" key="10">
    <source>
        <dbReference type="EMBL" id="SCF25485.1"/>
    </source>
</evidence>
<feature type="domain" description="Carbohydrate kinase FGGY C-terminal" evidence="9">
    <location>
        <begin position="294"/>
        <end position="482"/>
    </location>
</feature>
<comment type="catalytic activity">
    <reaction evidence="8">
        <text>L-ribulose + ATP = L-ribulose 5-phosphate + ADP + H(+)</text>
        <dbReference type="Rhea" id="RHEA:22072"/>
        <dbReference type="ChEBI" id="CHEBI:15378"/>
        <dbReference type="ChEBI" id="CHEBI:16880"/>
        <dbReference type="ChEBI" id="CHEBI:30616"/>
        <dbReference type="ChEBI" id="CHEBI:58226"/>
        <dbReference type="ChEBI" id="CHEBI:456216"/>
        <dbReference type="EC" id="2.7.1.16"/>
    </reaction>
</comment>
<dbReference type="Proteomes" id="UP000199504">
    <property type="component" value="Unassembled WGS sequence"/>
</dbReference>
<dbReference type="GO" id="GO:0008741">
    <property type="term" value="F:ribulokinase activity"/>
    <property type="evidence" value="ECO:0007669"/>
    <property type="project" value="UniProtKB-UniRule"/>
</dbReference>
<evidence type="ECO:0000256" key="6">
    <source>
        <dbReference type="ARBA" id="ARBA00023277"/>
    </source>
</evidence>
<dbReference type="EC" id="2.7.1.16" evidence="7 8"/>
<keyword evidence="11" id="KW-1185">Reference proteome</keyword>
<dbReference type="AlphaFoldDB" id="A0A1C4YXN1"/>
<keyword evidence="1 8" id="KW-0808">Transferase</keyword>
<sequence>MMHVDGPGDRYVVGVDYGTLSGRALVVRVGDGAELGTAVHEYRHGVIGSVLPGSAAPLPPDWALQDPEDYRDVLRHAVPAAVAAAGIDPARVIGIATDFTACTVLPTLADGTPLCQVPELRDRPHAWVKLWKHHAGQPQADRINALAHERGEAWIGRYGGKISAEWQFAKGLQLLDEDPEVYRRAERFVEAADWIVWQLCGVETRNICTAGYKGIRQDGRYPSRDFLSALDPDFADFVGKLDGPLLPMGARAGGLTARAAAWTGLPEGIAVAVGNVDAHVTAAAGRALPPGHLVAIMGTSTCHVVNGANLVEVPGMCGVVEGGISPGHWGYEAGQSGVGDIFGWFVSHAAPAGMDSHERLCELAAAQPIGGHGLVALDWWNGNRSLLVNHDLSGLVVGLTLATRPADVYRALLESTAYGTRMIIEAFVAAGVPIRELVVTGGLASNRLLMQIYADVTDRPLSLIASAQGPALGSAIHAAVAAGAYPDVYAASAAMGRVDRDVYRPDPDRARAYDALYAEYRSLHDHFGRGGNEVMSRLRAIRNAAVEQAATRATTPLEVVA</sequence>
<dbReference type="PANTHER" id="PTHR43435">
    <property type="entry name" value="RIBULOKINASE"/>
    <property type="match status" value="1"/>
</dbReference>
<evidence type="ECO:0000256" key="2">
    <source>
        <dbReference type="ARBA" id="ARBA00022741"/>
    </source>
</evidence>
<dbReference type="GO" id="GO:0019150">
    <property type="term" value="F:D-ribulokinase activity"/>
    <property type="evidence" value="ECO:0007669"/>
    <property type="project" value="TreeGrafter"/>
</dbReference>
<dbReference type="STRING" id="262898.GA0070564_104499"/>
<dbReference type="NCBIfam" id="NF003154">
    <property type="entry name" value="PRK04123.1"/>
    <property type="match status" value="1"/>
</dbReference>
<dbReference type="PANTHER" id="PTHR43435:SF4">
    <property type="entry name" value="FGGY CARBOHYDRATE KINASE DOMAIN-CONTAINING PROTEIN"/>
    <property type="match status" value="1"/>
</dbReference>
<organism evidence="10 11">
    <name type="scientific">Micromonospora mirobrigensis</name>
    <dbReference type="NCBI Taxonomy" id="262898"/>
    <lineage>
        <taxon>Bacteria</taxon>
        <taxon>Bacillati</taxon>
        <taxon>Actinomycetota</taxon>
        <taxon>Actinomycetes</taxon>
        <taxon>Micromonosporales</taxon>
        <taxon>Micromonosporaceae</taxon>
        <taxon>Micromonospora</taxon>
    </lineage>
</organism>
<dbReference type="CDD" id="cd07781">
    <property type="entry name" value="ASKHA_NBD_FGGY_L-RBK"/>
    <property type="match status" value="1"/>
</dbReference>
<keyword evidence="4" id="KW-0067">ATP-binding</keyword>
<dbReference type="RefSeq" id="WP_091609591.1">
    <property type="nucleotide sequence ID" value="NZ_FMCX01000004.1"/>
</dbReference>
<dbReference type="PROSITE" id="PS00445">
    <property type="entry name" value="FGGY_KINASES_2"/>
    <property type="match status" value="1"/>
</dbReference>
<dbReference type="GO" id="GO:0019569">
    <property type="term" value="P:L-arabinose catabolic process to D-xylulose 5-phosphate"/>
    <property type="evidence" value="ECO:0007669"/>
    <property type="project" value="UniProtKB-UniPathway"/>
</dbReference>
<protein>
    <recommendedName>
        <fullName evidence="7 8">Ribulokinase</fullName>
        <ecNumber evidence="7 8">2.7.1.16</ecNumber>
    </recommendedName>
</protein>
<comment type="similarity">
    <text evidence="8">Belongs to the ribulokinase family.</text>
</comment>
<evidence type="ECO:0000256" key="3">
    <source>
        <dbReference type="ARBA" id="ARBA00022777"/>
    </source>
</evidence>
<accession>A0A1C4YXN1</accession>
<dbReference type="InterPro" id="IPR043129">
    <property type="entry name" value="ATPase_NBD"/>
</dbReference>
<dbReference type="EMBL" id="FMCX01000004">
    <property type="protein sequence ID" value="SCF25485.1"/>
    <property type="molecule type" value="Genomic_DNA"/>
</dbReference>
<dbReference type="PIRSF" id="PIRSF000538">
    <property type="entry name" value="GlpK"/>
    <property type="match status" value="1"/>
</dbReference>
<dbReference type="InterPro" id="IPR000577">
    <property type="entry name" value="Carb_kinase_FGGY"/>
</dbReference>
<keyword evidence="6 8" id="KW-0119">Carbohydrate metabolism</keyword>
<dbReference type="Pfam" id="PF02782">
    <property type="entry name" value="FGGY_C"/>
    <property type="match status" value="1"/>
</dbReference>
<keyword evidence="2" id="KW-0547">Nucleotide-binding</keyword>
<evidence type="ECO:0000256" key="5">
    <source>
        <dbReference type="ARBA" id="ARBA00022935"/>
    </source>
</evidence>
<evidence type="ECO:0000256" key="1">
    <source>
        <dbReference type="ARBA" id="ARBA00022679"/>
    </source>
</evidence>
<evidence type="ECO:0000313" key="11">
    <source>
        <dbReference type="Proteomes" id="UP000199504"/>
    </source>
</evidence>
<evidence type="ECO:0000256" key="4">
    <source>
        <dbReference type="ARBA" id="ARBA00022840"/>
    </source>
</evidence>
<dbReference type="GO" id="GO:0005524">
    <property type="term" value="F:ATP binding"/>
    <property type="evidence" value="ECO:0007669"/>
    <property type="project" value="UniProtKB-UniRule"/>
</dbReference>
<dbReference type="SUPFAM" id="SSF53067">
    <property type="entry name" value="Actin-like ATPase domain"/>
    <property type="match status" value="2"/>
</dbReference>
<dbReference type="InterPro" id="IPR018485">
    <property type="entry name" value="FGGY_C"/>
</dbReference>
<reference evidence="11" key="1">
    <citation type="submission" date="2016-06" db="EMBL/GenBank/DDBJ databases">
        <authorList>
            <person name="Varghese N."/>
            <person name="Submissions Spin"/>
        </authorList>
    </citation>
    <scope>NUCLEOTIDE SEQUENCE [LARGE SCALE GENOMIC DNA]</scope>
    <source>
        <strain evidence="11">DSM 44830</strain>
    </source>
</reference>
<dbReference type="UniPathway" id="UPA00145">
    <property type="reaction ID" value="UER00566"/>
</dbReference>
<dbReference type="Gene3D" id="3.30.420.40">
    <property type="match status" value="2"/>
</dbReference>
<comment type="pathway">
    <text evidence="8">Carbohydrate degradation; L-arabinose degradation via L-ribulose; D-xylulose 5-phosphate from L-arabinose (bacterial route): step 2/3.</text>
</comment>
<gene>
    <name evidence="10" type="ORF">GA0070564_104499</name>
</gene>
<proteinExistence type="inferred from homology"/>
<name>A0A1C4YXN1_9ACTN</name>
<evidence type="ECO:0000256" key="7">
    <source>
        <dbReference type="NCBIfam" id="TIGR01234"/>
    </source>
</evidence>
<evidence type="ECO:0000256" key="8">
    <source>
        <dbReference type="RuleBase" id="RU003455"/>
    </source>
</evidence>
<dbReference type="GO" id="GO:0005737">
    <property type="term" value="C:cytoplasm"/>
    <property type="evidence" value="ECO:0007669"/>
    <property type="project" value="TreeGrafter"/>
</dbReference>
<dbReference type="OrthoDB" id="9805576at2"/>
<dbReference type="InterPro" id="IPR005929">
    <property type="entry name" value="Ribulokinase"/>
</dbReference>